<dbReference type="EMBL" id="PIPO01000005">
    <property type="protein sequence ID" value="RUO31237.1"/>
    <property type="molecule type" value="Genomic_DNA"/>
</dbReference>
<keyword evidence="1" id="KW-0472">Membrane</keyword>
<accession>A0A432WEB8</accession>
<keyword evidence="1" id="KW-0812">Transmembrane</keyword>
<feature type="transmembrane region" description="Helical" evidence="1">
    <location>
        <begin position="12"/>
        <end position="33"/>
    </location>
</feature>
<dbReference type="Proteomes" id="UP000287823">
    <property type="component" value="Unassembled WGS sequence"/>
</dbReference>
<proteinExistence type="predicted"/>
<dbReference type="RefSeq" id="WP_126799609.1">
    <property type="nucleotide sequence ID" value="NZ_PIPO01000005.1"/>
</dbReference>
<gene>
    <name evidence="2" type="ORF">CWE14_12155</name>
</gene>
<organism evidence="2 3">
    <name type="scientific">Aliidiomarina soli</name>
    <dbReference type="NCBI Taxonomy" id="1928574"/>
    <lineage>
        <taxon>Bacteria</taxon>
        <taxon>Pseudomonadati</taxon>
        <taxon>Pseudomonadota</taxon>
        <taxon>Gammaproteobacteria</taxon>
        <taxon>Alteromonadales</taxon>
        <taxon>Idiomarinaceae</taxon>
        <taxon>Aliidiomarina</taxon>
    </lineage>
</organism>
<evidence type="ECO:0000313" key="2">
    <source>
        <dbReference type="EMBL" id="RUO31237.1"/>
    </source>
</evidence>
<evidence type="ECO:0000256" key="1">
    <source>
        <dbReference type="SAM" id="Phobius"/>
    </source>
</evidence>
<keyword evidence="3" id="KW-1185">Reference proteome</keyword>
<protein>
    <submittedName>
        <fullName evidence="2">Uncharacterized protein</fullName>
    </submittedName>
</protein>
<name>A0A432WEB8_9GAMM</name>
<sequence>MDPTTLQLWSVIGTWVAGIGTVGAVITSLWFALHQNTIKLQVSAGHRILVSPGSKEPPDYCFIRVVNVGLRPARVTHVGWQVGRWRNKKHMLQTFGYPGFNDVPKALHEGEEASFMVPFVRSGGGEDWVVRFPKYIVGENSPKIIKTLKVSVHTSVGQSFKRKVERSLIEKLEESYRANNENQPTQKERG</sequence>
<keyword evidence="1" id="KW-1133">Transmembrane helix</keyword>
<reference evidence="2 3" key="1">
    <citation type="journal article" date="2011" name="Front. Microbiol.">
        <title>Genomic signatures of strain selection and enhancement in Bacillus atrophaeus var. globigii, a historical biowarfare simulant.</title>
        <authorList>
            <person name="Gibbons H.S."/>
            <person name="Broomall S.M."/>
            <person name="McNew L.A."/>
            <person name="Daligault H."/>
            <person name="Chapman C."/>
            <person name="Bruce D."/>
            <person name="Karavis M."/>
            <person name="Krepps M."/>
            <person name="McGregor P.A."/>
            <person name="Hong C."/>
            <person name="Park K.H."/>
            <person name="Akmal A."/>
            <person name="Feldman A."/>
            <person name="Lin J.S."/>
            <person name="Chang W.E."/>
            <person name="Higgs B.W."/>
            <person name="Demirev P."/>
            <person name="Lindquist J."/>
            <person name="Liem A."/>
            <person name="Fochler E."/>
            <person name="Read T.D."/>
            <person name="Tapia R."/>
            <person name="Johnson S."/>
            <person name="Bishop-Lilly K.A."/>
            <person name="Detter C."/>
            <person name="Han C."/>
            <person name="Sozhamannan S."/>
            <person name="Rosenzweig C.N."/>
            <person name="Skowronski E.W."/>
        </authorList>
    </citation>
    <scope>NUCLEOTIDE SEQUENCE [LARGE SCALE GENOMIC DNA]</scope>
    <source>
        <strain evidence="2 3">Y4G10-17</strain>
    </source>
</reference>
<evidence type="ECO:0000313" key="3">
    <source>
        <dbReference type="Proteomes" id="UP000287823"/>
    </source>
</evidence>
<comment type="caution">
    <text evidence="2">The sequence shown here is derived from an EMBL/GenBank/DDBJ whole genome shotgun (WGS) entry which is preliminary data.</text>
</comment>
<dbReference type="AlphaFoldDB" id="A0A432WEB8"/>